<protein>
    <recommendedName>
        <fullName evidence="5">SurA-like protein</fullName>
    </recommendedName>
</protein>
<dbReference type="SUPFAM" id="SSF109998">
    <property type="entry name" value="Triger factor/SurA peptide-binding domain-like"/>
    <property type="match status" value="1"/>
</dbReference>
<sequence length="304" mass="31862">MADEKKGDLSSLGDDKGGKAKAPKKPAEKRFTVPVFAVCVVAAAVIGVLVGKFLLGGFAGGAVTGKTTLSEGELDSTVGSYVYQGQTHAITARQALGAATGVDAAKQDDGTYTMPSADNVLDYARNQVLAVAVKAEGIEVSDEDMATYAKDTLGTDDYASLASTYGMSEDEVKEVVRQSAGVKRLYDKVVGTDDSAQAPETPAEPAEGSEDAATADYGKYIVGLLGDEWDADKGTWAREDGPYYAALKDQSFSADSATYDQAMTAYYVAYQQYSQQASSQSATWSQYVNGLLANASISIGELVS</sequence>
<keyword evidence="2" id="KW-0472">Membrane</keyword>
<proteinExistence type="predicted"/>
<keyword evidence="4" id="KW-1185">Reference proteome</keyword>
<comment type="caution">
    <text evidence="3">The sequence shown here is derived from an EMBL/GenBank/DDBJ whole genome shotgun (WGS) entry which is preliminary data.</text>
</comment>
<feature type="region of interest" description="Disordered" evidence="1">
    <location>
        <begin position="191"/>
        <end position="212"/>
    </location>
</feature>
<reference evidence="3" key="1">
    <citation type="journal article" date="2022" name="Int. J. Syst. Evol. Microbiol.">
        <title>Granulimonas faecalis gen. nov., sp. nov., and Leptogranulimonas caecicola gen. nov., sp. nov., novel lactate-producing Atopobiaceae bacteria isolated from mouse intestines, and an emended description of the family Atopobiaceae.</title>
        <authorList>
            <person name="Morinaga K."/>
            <person name="Kusada H."/>
            <person name="Sakamoto S."/>
            <person name="Murakami T."/>
            <person name="Toyoda A."/>
            <person name="Mori H."/>
            <person name="Meng X.Y."/>
            <person name="Takashino M."/>
            <person name="Murotomi K."/>
            <person name="Tamaki H."/>
        </authorList>
    </citation>
    <scope>NUCLEOTIDE SEQUENCE</scope>
    <source>
        <strain evidence="3">OPF53</strain>
    </source>
</reference>
<organism evidence="3 4">
    <name type="scientific">Granulimonas faecalis</name>
    <dbReference type="NCBI Taxonomy" id="2894155"/>
    <lineage>
        <taxon>Bacteria</taxon>
        <taxon>Bacillati</taxon>
        <taxon>Actinomycetota</taxon>
        <taxon>Coriobacteriia</taxon>
        <taxon>Coriobacteriales</taxon>
        <taxon>Kribbibacteriaceae</taxon>
        <taxon>Granulimonas</taxon>
    </lineage>
</organism>
<evidence type="ECO:0000313" key="4">
    <source>
        <dbReference type="Proteomes" id="UP001055025"/>
    </source>
</evidence>
<name>A0AAV5B545_9ACTN</name>
<evidence type="ECO:0000256" key="2">
    <source>
        <dbReference type="SAM" id="Phobius"/>
    </source>
</evidence>
<accession>A0AAV5B545</accession>
<gene>
    <name evidence="3" type="ORF">ATOP_14790</name>
</gene>
<feature type="compositionally biased region" description="Basic and acidic residues" evidence="1">
    <location>
        <begin position="1"/>
        <end position="18"/>
    </location>
</feature>
<dbReference type="Proteomes" id="UP001055025">
    <property type="component" value="Unassembled WGS sequence"/>
</dbReference>
<evidence type="ECO:0008006" key="5">
    <source>
        <dbReference type="Google" id="ProtNLM"/>
    </source>
</evidence>
<feature type="transmembrane region" description="Helical" evidence="2">
    <location>
        <begin position="31"/>
        <end position="55"/>
    </location>
</feature>
<keyword evidence="2" id="KW-1133">Transmembrane helix</keyword>
<dbReference type="InterPro" id="IPR027304">
    <property type="entry name" value="Trigger_fact/SurA_dom_sf"/>
</dbReference>
<evidence type="ECO:0000313" key="3">
    <source>
        <dbReference type="EMBL" id="GJM55824.1"/>
    </source>
</evidence>
<keyword evidence="2" id="KW-0812">Transmembrane</keyword>
<feature type="region of interest" description="Disordered" evidence="1">
    <location>
        <begin position="1"/>
        <end position="24"/>
    </location>
</feature>
<dbReference type="RefSeq" id="WP_265590937.1">
    <property type="nucleotide sequence ID" value="NZ_BQKC01000001.1"/>
</dbReference>
<dbReference type="AlphaFoldDB" id="A0AAV5B545"/>
<evidence type="ECO:0000256" key="1">
    <source>
        <dbReference type="SAM" id="MobiDB-lite"/>
    </source>
</evidence>
<dbReference type="EMBL" id="BQKC01000001">
    <property type="protein sequence ID" value="GJM55824.1"/>
    <property type="molecule type" value="Genomic_DNA"/>
</dbReference>